<dbReference type="Gene3D" id="1.10.260.40">
    <property type="entry name" value="lambda repressor-like DNA-binding domains"/>
    <property type="match status" value="1"/>
</dbReference>
<evidence type="ECO:0000313" key="3">
    <source>
        <dbReference type="Proteomes" id="UP000663802"/>
    </source>
</evidence>
<dbReference type="EMBL" id="BMBA01000001">
    <property type="protein sequence ID" value="GFZ29566.1"/>
    <property type="molecule type" value="Genomic_DNA"/>
</dbReference>
<dbReference type="Pfam" id="PF01381">
    <property type="entry name" value="HTH_3"/>
    <property type="match status" value="1"/>
</dbReference>
<evidence type="ECO:0000259" key="1">
    <source>
        <dbReference type="PROSITE" id="PS50943"/>
    </source>
</evidence>
<protein>
    <submittedName>
        <fullName evidence="2">Transcriptional regulator</fullName>
    </submittedName>
</protein>
<name>A0ABQ1E4A5_9CLOT</name>
<dbReference type="CDD" id="cd00093">
    <property type="entry name" value="HTH_XRE"/>
    <property type="match status" value="1"/>
</dbReference>
<sequence>MNKGTKSTKDMNHIDNEKLYATKKDSLNQINIVKASKNSLFEDISNNFIYNLKKLIQLEGTQKQLAKKIGVSEDLLSKYKAGDAFPSIETLAYICNVYNIKIDRFIRLRLSALDLESIEKRLNSNNDIFFHSYYCYFFATNMGKEDSIHEGILEFENGRIQFKIISGDSVMKNFSGSINNSEKIMTFNMQSVEDGITYLSMRKPNINKGKYVGGLAMLFLPSDANSKPCCQKLLISNIRINRHTYYEDLKKLLTFNSSKAEIRNVKLSSFEDEKAYNFIESLL</sequence>
<reference evidence="2 3" key="1">
    <citation type="journal article" date="2021" name="Int. J. Syst. Evol. Microbiol.">
        <title>Clostridium zeae sp. nov., isolated from corn silage.</title>
        <authorList>
            <person name="Kobayashi H."/>
            <person name="Tanizawa Y."/>
            <person name="Yagura M."/>
            <person name="Sakamoto M."/>
            <person name="Ohkuma M."/>
            <person name="Tohno M."/>
        </authorList>
    </citation>
    <scope>NUCLEOTIDE SEQUENCE [LARGE SCALE GENOMIC DNA]</scope>
    <source>
        <strain evidence="2 3">CSC2</strain>
    </source>
</reference>
<evidence type="ECO:0000313" key="2">
    <source>
        <dbReference type="EMBL" id="GFZ29566.1"/>
    </source>
</evidence>
<gene>
    <name evidence="2" type="ORF">CSC2_00920</name>
</gene>
<organism evidence="2 3">
    <name type="scientific">Clostridium zeae</name>
    <dbReference type="NCBI Taxonomy" id="2759022"/>
    <lineage>
        <taxon>Bacteria</taxon>
        <taxon>Bacillati</taxon>
        <taxon>Bacillota</taxon>
        <taxon>Clostridia</taxon>
        <taxon>Eubacteriales</taxon>
        <taxon>Clostridiaceae</taxon>
        <taxon>Clostridium</taxon>
    </lineage>
</organism>
<dbReference type="InterPro" id="IPR010982">
    <property type="entry name" value="Lambda_DNA-bd_dom_sf"/>
</dbReference>
<proteinExistence type="predicted"/>
<keyword evidence="3" id="KW-1185">Reference proteome</keyword>
<dbReference type="Proteomes" id="UP000663802">
    <property type="component" value="Unassembled WGS sequence"/>
</dbReference>
<dbReference type="SMART" id="SM00530">
    <property type="entry name" value="HTH_XRE"/>
    <property type="match status" value="1"/>
</dbReference>
<dbReference type="PROSITE" id="PS50943">
    <property type="entry name" value="HTH_CROC1"/>
    <property type="match status" value="1"/>
</dbReference>
<feature type="domain" description="HTH cro/C1-type" evidence="1">
    <location>
        <begin position="52"/>
        <end position="105"/>
    </location>
</feature>
<comment type="caution">
    <text evidence="2">The sequence shown here is derived from an EMBL/GenBank/DDBJ whole genome shotgun (WGS) entry which is preliminary data.</text>
</comment>
<dbReference type="SUPFAM" id="SSF47413">
    <property type="entry name" value="lambda repressor-like DNA-binding domains"/>
    <property type="match status" value="1"/>
</dbReference>
<dbReference type="InterPro" id="IPR001387">
    <property type="entry name" value="Cro/C1-type_HTH"/>
</dbReference>
<accession>A0ABQ1E4A5</accession>